<feature type="compositionally biased region" description="Low complexity" evidence="1">
    <location>
        <begin position="64"/>
        <end position="85"/>
    </location>
</feature>
<organism evidence="2 3">
    <name type="scientific">Elysia crispata</name>
    <name type="common">lettuce slug</name>
    <dbReference type="NCBI Taxonomy" id="231223"/>
    <lineage>
        <taxon>Eukaryota</taxon>
        <taxon>Metazoa</taxon>
        <taxon>Spiralia</taxon>
        <taxon>Lophotrochozoa</taxon>
        <taxon>Mollusca</taxon>
        <taxon>Gastropoda</taxon>
        <taxon>Heterobranchia</taxon>
        <taxon>Euthyneura</taxon>
        <taxon>Panpulmonata</taxon>
        <taxon>Sacoglossa</taxon>
        <taxon>Placobranchoidea</taxon>
        <taxon>Plakobranchidae</taxon>
        <taxon>Elysia</taxon>
    </lineage>
</organism>
<proteinExistence type="predicted"/>
<name>A0AAE0YHL8_9GAST</name>
<gene>
    <name evidence="2" type="ORF">RRG08_015450</name>
</gene>
<comment type="caution">
    <text evidence="2">The sequence shown here is derived from an EMBL/GenBank/DDBJ whole genome shotgun (WGS) entry which is preliminary data.</text>
</comment>
<dbReference type="EMBL" id="JAWDGP010006203">
    <property type="protein sequence ID" value="KAK3745662.1"/>
    <property type="molecule type" value="Genomic_DNA"/>
</dbReference>
<dbReference type="AlphaFoldDB" id="A0AAE0YHL8"/>
<dbReference type="Proteomes" id="UP001283361">
    <property type="component" value="Unassembled WGS sequence"/>
</dbReference>
<evidence type="ECO:0000256" key="1">
    <source>
        <dbReference type="SAM" id="MobiDB-lite"/>
    </source>
</evidence>
<sequence length="115" mass="12408">MPDGDPMVISPGLVVMAFSRCGVQLFRFQHDSLTEINLELLKAPVDGLDGRQGEMKSTLSDRGSSSSNTPNSILSLLPPQQQQSLDTSASSFIHRTPLHTGLGERCYASPALRPV</sequence>
<reference evidence="2" key="1">
    <citation type="journal article" date="2023" name="G3 (Bethesda)">
        <title>A reference genome for the long-term kleptoplast-retaining sea slug Elysia crispata morphotype clarki.</title>
        <authorList>
            <person name="Eastman K.E."/>
            <person name="Pendleton A.L."/>
            <person name="Shaikh M.A."/>
            <person name="Suttiyut T."/>
            <person name="Ogas R."/>
            <person name="Tomko P."/>
            <person name="Gavelis G."/>
            <person name="Widhalm J.R."/>
            <person name="Wisecaver J.H."/>
        </authorList>
    </citation>
    <scope>NUCLEOTIDE SEQUENCE</scope>
    <source>
        <strain evidence="2">ECLA1</strain>
    </source>
</reference>
<accession>A0AAE0YHL8</accession>
<evidence type="ECO:0000313" key="2">
    <source>
        <dbReference type="EMBL" id="KAK3745662.1"/>
    </source>
</evidence>
<feature type="region of interest" description="Disordered" evidence="1">
    <location>
        <begin position="47"/>
        <end position="90"/>
    </location>
</feature>
<protein>
    <submittedName>
        <fullName evidence="2">Uncharacterized protein</fullName>
    </submittedName>
</protein>
<evidence type="ECO:0000313" key="3">
    <source>
        <dbReference type="Proteomes" id="UP001283361"/>
    </source>
</evidence>
<keyword evidence="3" id="KW-1185">Reference proteome</keyword>